<accession>A0ABD1ZYL0</accession>
<evidence type="ECO:0000313" key="2">
    <source>
        <dbReference type="Proteomes" id="UP001607302"/>
    </source>
</evidence>
<dbReference type="EMBL" id="JAUDFV010000158">
    <property type="protein sequence ID" value="KAL2713257.1"/>
    <property type="molecule type" value="Genomic_DNA"/>
</dbReference>
<dbReference type="AlphaFoldDB" id="A0ABD1ZYL0"/>
<proteinExistence type="predicted"/>
<protein>
    <submittedName>
        <fullName evidence="1">Uncharacterized protein</fullName>
    </submittedName>
</protein>
<dbReference type="Proteomes" id="UP001607302">
    <property type="component" value="Unassembled WGS sequence"/>
</dbReference>
<gene>
    <name evidence="1" type="ORF">V1478_016955</name>
</gene>
<reference evidence="1 2" key="1">
    <citation type="journal article" date="2024" name="Ann. Entomol. Soc. Am.">
        <title>Genomic analyses of the southern and eastern yellowjacket wasps (Hymenoptera: Vespidae) reveal evolutionary signatures of social life.</title>
        <authorList>
            <person name="Catto M.A."/>
            <person name="Caine P.B."/>
            <person name="Orr S.E."/>
            <person name="Hunt B.G."/>
            <person name="Goodisman M.A.D."/>
        </authorList>
    </citation>
    <scope>NUCLEOTIDE SEQUENCE [LARGE SCALE GENOMIC DNA]</scope>
    <source>
        <strain evidence="1">233</strain>
        <tissue evidence="1">Head and thorax</tissue>
    </source>
</reference>
<comment type="caution">
    <text evidence="1">The sequence shown here is derived from an EMBL/GenBank/DDBJ whole genome shotgun (WGS) entry which is preliminary data.</text>
</comment>
<evidence type="ECO:0000313" key="1">
    <source>
        <dbReference type="EMBL" id="KAL2713257.1"/>
    </source>
</evidence>
<name>A0ABD1ZYL0_VESSQ</name>
<sequence length="87" mass="10790">MQKTYCDRKFFEIIQQQAHQQFRYEHLLTNRIPSYYFIRAVRHLKFEIKLETITCHSFYKNHSYKISFKCQNLHCENVSKNELIIEE</sequence>
<keyword evidence="2" id="KW-1185">Reference proteome</keyword>
<organism evidence="1 2">
    <name type="scientific">Vespula squamosa</name>
    <name type="common">Southern yellow jacket</name>
    <name type="synonym">Wasp</name>
    <dbReference type="NCBI Taxonomy" id="30214"/>
    <lineage>
        <taxon>Eukaryota</taxon>
        <taxon>Metazoa</taxon>
        <taxon>Ecdysozoa</taxon>
        <taxon>Arthropoda</taxon>
        <taxon>Hexapoda</taxon>
        <taxon>Insecta</taxon>
        <taxon>Pterygota</taxon>
        <taxon>Neoptera</taxon>
        <taxon>Endopterygota</taxon>
        <taxon>Hymenoptera</taxon>
        <taxon>Apocrita</taxon>
        <taxon>Aculeata</taxon>
        <taxon>Vespoidea</taxon>
        <taxon>Vespidae</taxon>
        <taxon>Vespinae</taxon>
        <taxon>Vespula</taxon>
    </lineage>
</organism>